<evidence type="ECO:0000313" key="2">
    <source>
        <dbReference type="Proteomes" id="UP000019804"/>
    </source>
</evidence>
<protein>
    <submittedName>
        <fullName evidence="1">Uncharacterized protein</fullName>
    </submittedName>
</protein>
<organism evidence="1 2">
    <name type="scientific">Aspergillus ruber (strain CBS 135680)</name>
    <dbReference type="NCBI Taxonomy" id="1388766"/>
    <lineage>
        <taxon>Eukaryota</taxon>
        <taxon>Fungi</taxon>
        <taxon>Dikarya</taxon>
        <taxon>Ascomycota</taxon>
        <taxon>Pezizomycotina</taxon>
        <taxon>Eurotiomycetes</taxon>
        <taxon>Eurotiomycetidae</taxon>
        <taxon>Eurotiales</taxon>
        <taxon>Aspergillaceae</taxon>
        <taxon>Aspergillus</taxon>
        <taxon>Aspergillus subgen. Aspergillus</taxon>
    </lineage>
</organism>
<keyword evidence="2" id="KW-1185">Reference proteome</keyword>
<dbReference type="GeneID" id="63695124"/>
<dbReference type="HOGENOM" id="CLU_826337_0_0_1"/>
<accession>A0A017SMF9</accession>
<dbReference type="AlphaFoldDB" id="A0A017SMF9"/>
<dbReference type="OrthoDB" id="5414143at2759"/>
<name>A0A017SMF9_ASPRC</name>
<sequence>MVGKLVVQVVDKPGYSGNCKATVLRIMYRNIVTPLAAGPVKDELVQLLRYDQSFDVEVDIVGIENCFRPYLFAISAGAVTRYEECRFSMIAMLNSTFHEKWTTMSLYEADSDKVRAMPTILVTVQPYTTHNWHRLLLELMDLQQTTHRLPVEFLPGELCHLTGNSQFTSMRKAGYPQLGDFITVAGECGGGTLGLFTILKYGDKKHTGFLTNFHVVSPAELAKIETKAKAYLCGSLSLDDHTRREVIRFAPKDMEETVIDRLGQLEEPNAELLKLRQGKYHREMAVDELPHHHASRIGRYEAFATLHQKQIDRAMPMPITIGKVLSLAETRFGITG</sequence>
<dbReference type="RefSeq" id="XP_040641805.1">
    <property type="nucleotide sequence ID" value="XM_040780000.1"/>
</dbReference>
<dbReference type="Proteomes" id="UP000019804">
    <property type="component" value="Unassembled WGS sequence"/>
</dbReference>
<reference evidence="2" key="1">
    <citation type="journal article" date="2014" name="Nat. Commun.">
        <title>Genomic adaptations of the halophilic Dead Sea filamentous fungus Eurotium rubrum.</title>
        <authorList>
            <person name="Kis-Papo T."/>
            <person name="Weig A.R."/>
            <person name="Riley R."/>
            <person name="Persoh D."/>
            <person name="Salamov A."/>
            <person name="Sun H."/>
            <person name="Lipzen A."/>
            <person name="Wasser S.P."/>
            <person name="Rambold G."/>
            <person name="Grigoriev I.V."/>
            <person name="Nevo E."/>
        </authorList>
    </citation>
    <scope>NUCLEOTIDE SEQUENCE [LARGE SCALE GENOMIC DNA]</scope>
    <source>
        <strain evidence="2">CBS 135680</strain>
    </source>
</reference>
<dbReference type="EMBL" id="KK088414">
    <property type="protein sequence ID" value="EYE98117.1"/>
    <property type="molecule type" value="Genomic_DNA"/>
</dbReference>
<gene>
    <name evidence="1" type="ORF">EURHEDRAFT_400266</name>
</gene>
<proteinExistence type="predicted"/>
<evidence type="ECO:0000313" key="1">
    <source>
        <dbReference type="EMBL" id="EYE98117.1"/>
    </source>
</evidence>